<dbReference type="EMBL" id="CH408030">
    <property type="protein sequence ID" value="EAQ91610.1"/>
    <property type="molecule type" value="Genomic_DNA"/>
</dbReference>
<evidence type="ECO:0000313" key="2">
    <source>
        <dbReference type="EMBL" id="EAQ91610.1"/>
    </source>
</evidence>
<dbReference type="AlphaFoldDB" id="Q2H8A9"/>
<keyword evidence="3" id="KW-1185">Reference proteome</keyword>
<protein>
    <submittedName>
        <fullName evidence="2">Uncharacterized protein</fullName>
    </submittedName>
</protein>
<sequence>MTARMLSKLRYLPEQRCATEIRLLLLFNAAKSCEAVFEKLGEPQKTPLFQSTAKSETSKLCSMQNSSLGNAEPDCQSRSEHQPKGPVATPRSQLRMAP</sequence>
<accession>Q2H8A9</accession>
<dbReference type="RefSeq" id="XP_001230061.1">
    <property type="nucleotide sequence ID" value="XM_001230060.1"/>
</dbReference>
<dbReference type="Proteomes" id="UP000001056">
    <property type="component" value="Unassembled WGS sequence"/>
</dbReference>
<evidence type="ECO:0000313" key="3">
    <source>
        <dbReference type="Proteomes" id="UP000001056"/>
    </source>
</evidence>
<organism evidence="2 3">
    <name type="scientific">Chaetomium globosum (strain ATCC 6205 / CBS 148.51 / DSM 1962 / NBRC 6347 / NRRL 1970)</name>
    <name type="common">Soil fungus</name>
    <dbReference type="NCBI Taxonomy" id="306901"/>
    <lineage>
        <taxon>Eukaryota</taxon>
        <taxon>Fungi</taxon>
        <taxon>Dikarya</taxon>
        <taxon>Ascomycota</taxon>
        <taxon>Pezizomycotina</taxon>
        <taxon>Sordariomycetes</taxon>
        <taxon>Sordariomycetidae</taxon>
        <taxon>Sordariales</taxon>
        <taxon>Chaetomiaceae</taxon>
        <taxon>Chaetomium</taxon>
    </lineage>
</organism>
<dbReference type="InParanoid" id="Q2H8A9"/>
<feature type="compositionally biased region" description="Polar residues" evidence="1">
    <location>
        <begin position="47"/>
        <end position="69"/>
    </location>
</feature>
<gene>
    <name evidence="2" type="ORF">CHGG_03545</name>
</gene>
<dbReference type="GeneID" id="4388453"/>
<evidence type="ECO:0000256" key="1">
    <source>
        <dbReference type="SAM" id="MobiDB-lite"/>
    </source>
</evidence>
<dbReference type="HOGENOM" id="CLU_2333440_0_0_1"/>
<proteinExistence type="predicted"/>
<name>Q2H8A9_CHAGB</name>
<reference evidence="3" key="1">
    <citation type="journal article" date="2015" name="Genome Announc.">
        <title>Draft genome sequence of the cellulolytic fungus Chaetomium globosum.</title>
        <authorList>
            <person name="Cuomo C.A."/>
            <person name="Untereiner W.A."/>
            <person name="Ma L.-J."/>
            <person name="Grabherr M."/>
            <person name="Birren B.W."/>
        </authorList>
    </citation>
    <scope>NUCLEOTIDE SEQUENCE [LARGE SCALE GENOMIC DNA]</scope>
    <source>
        <strain evidence="3">ATCC 6205 / CBS 148.51 / DSM 1962 / NBRC 6347 / NRRL 1970</strain>
    </source>
</reference>
<feature type="region of interest" description="Disordered" evidence="1">
    <location>
        <begin position="44"/>
        <end position="98"/>
    </location>
</feature>
<dbReference type="VEuPathDB" id="FungiDB:CHGG_03545"/>